<dbReference type="Pfam" id="PF25593">
    <property type="entry name" value="GldD_lipo"/>
    <property type="match status" value="1"/>
</dbReference>
<proteinExistence type="predicted"/>
<comment type="caution">
    <text evidence="1">The sequence shown here is derived from an EMBL/GenBank/DDBJ whole genome shotgun (WGS) entry which is preliminary data.</text>
</comment>
<name>X1GF55_9ZZZZ</name>
<evidence type="ECO:0000313" key="1">
    <source>
        <dbReference type="EMBL" id="GAH55852.1"/>
    </source>
</evidence>
<accession>X1GF55</accession>
<sequence>MLLEDSHTLAYKHTIKAQAIQEKLFVDETRKVYGIMYEIKGDAASSVQFFLTDSTSHYLRGALYFSLQPNADSLAPVIRFFKEDIVHLIPAFKPAKSFINKVKAN</sequence>
<protein>
    <submittedName>
        <fullName evidence="1">Uncharacterized protein</fullName>
    </submittedName>
</protein>
<reference evidence="1" key="1">
    <citation type="journal article" date="2014" name="Front. Microbiol.">
        <title>High frequency of phylogenetically diverse reductive dehalogenase-homologous genes in deep subseafloor sedimentary metagenomes.</title>
        <authorList>
            <person name="Kawai M."/>
            <person name="Futagami T."/>
            <person name="Toyoda A."/>
            <person name="Takaki Y."/>
            <person name="Nishi S."/>
            <person name="Hori S."/>
            <person name="Arai W."/>
            <person name="Tsubouchi T."/>
            <person name="Morono Y."/>
            <person name="Uchiyama I."/>
            <person name="Ito T."/>
            <person name="Fujiyama A."/>
            <person name="Inagaki F."/>
            <person name="Takami H."/>
        </authorList>
    </citation>
    <scope>NUCLEOTIDE SEQUENCE</scope>
    <source>
        <strain evidence="1">Expedition CK06-06</strain>
    </source>
</reference>
<gene>
    <name evidence="1" type="ORF">S03H2_30386</name>
</gene>
<organism evidence="1">
    <name type="scientific">marine sediment metagenome</name>
    <dbReference type="NCBI Taxonomy" id="412755"/>
    <lineage>
        <taxon>unclassified sequences</taxon>
        <taxon>metagenomes</taxon>
        <taxon>ecological metagenomes</taxon>
    </lineage>
</organism>
<dbReference type="EMBL" id="BARU01018386">
    <property type="protein sequence ID" value="GAH55852.1"/>
    <property type="molecule type" value="Genomic_DNA"/>
</dbReference>
<feature type="non-terminal residue" evidence="1">
    <location>
        <position position="105"/>
    </location>
</feature>
<dbReference type="InterPro" id="IPR019850">
    <property type="entry name" value="GldD-like"/>
</dbReference>
<dbReference type="AlphaFoldDB" id="X1GF55"/>